<dbReference type="Pfam" id="PF00172">
    <property type="entry name" value="Zn_clus"/>
    <property type="match status" value="1"/>
</dbReference>
<feature type="compositionally biased region" description="Polar residues" evidence="2">
    <location>
        <begin position="31"/>
        <end position="42"/>
    </location>
</feature>
<feature type="domain" description="Zn(2)-C6 fungal-type" evidence="3">
    <location>
        <begin position="54"/>
        <end position="84"/>
    </location>
</feature>
<dbReference type="PRINTS" id="PR00755">
    <property type="entry name" value="AFLATOXINBRP"/>
</dbReference>
<accession>A0A9P7N0X4</accession>
<dbReference type="InterPro" id="IPR053187">
    <property type="entry name" value="Notoamide_regulator"/>
</dbReference>
<dbReference type="Proteomes" id="UP000748025">
    <property type="component" value="Unassembled WGS sequence"/>
</dbReference>
<feature type="compositionally biased region" description="Basic residues" evidence="2">
    <location>
        <begin position="1"/>
        <end position="10"/>
    </location>
</feature>
<dbReference type="SMART" id="SM00066">
    <property type="entry name" value="GAL4"/>
    <property type="match status" value="1"/>
</dbReference>
<proteinExistence type="predicted"/>
<feature type="non-terminal residue" evidence="4">
    <location>
        <position position="260"/>
    </location>
</feature>
<dbReference type="OrthoDB" id="2943660at2759"/>
<gene>
    <name evidence="4" type="ORF">E4U43_006480</name>
</gene>
<dbReference type="InterPro" id="IPR036864">
    <property type="entry name" value="Zn2-C6_fun-type_DNA-bd_sf"/>
</dbReference>
<evidence type="ECO:0000313" key="5">
    <source>
        <dbReference type="Proteomes" id="UP000748025"/>
    </source>
</evidence>
<evidence type="ECO:0000259" key="3">
    <source>
        <dbReference type="PROSITE" id="PS50048"/>
    </source>
</evidence>
<dbReference type="SUPFAM" id="SSF57701">
    <property type="entry name" value="Zn2/Cys6 DNA-binding domain"/>
    <property type="match status" value="1"/>
</dbReference>
<reference evidence="4" key="1">
    <citation type="journal article" date="2020" name="bioRxiv">
        <title>Whole genome comparisons of ergot fungi reveals the divergence and evolution of species within the genus Claviceps are the result of varying mechanisms driving genome evolution and host range expansion.</title>
        <authorList>
            <person name="Wyka S.A."/>
            <person name="Mondo S.J."/>
            <person name="Liu M."/>
            <person name="Dettman J."/>
            <person name="Nalam V."/>
            <person name="Broders K.D."/>
        </authorList>
    </citation>
    <scope>NUCLEOTIDE SEQUENCE</scope>
    <source>
        <strain evidence="4">CCC 602</strain>
    </source>
</reference>
<evidence type="ECO:0000313" key="4">
    <source>
        <dbReference type="EMBL" id="KAG5982152.1"/>
    </source>
</evidence>
<dbReference type="Gene3D" id="4.10.240.10">
    <property type="entry name" value="Zn(2)-C6 fungal-type DNA-binding domain"/>
    <property type="match status" value="1"/>
</dbReference>
<keyword evidence="5" id="KW-1185">Reference proteome</keyword>
<dbReference type="CDD" id="cd00067">
    <property type="entry name" value="GAL4"/>
    <property type="match status" value="1"/>
</dbReference>
<dbReference type="AlphaFoldDB" id="A0A9P7N0X4"/>
<dbReference type="PANTHER" id="PTHR47256:SF1">
    <property type="entry name" value="ZN(II)2CYS6 TRANSCRIPTION FACTOR (EUROFUNG)"/>
    <property type="match status" value="1"/>
</dbReference>
<dbReference type="PROSITE" id="PS50048">
    <property type="entry name" value="ZN2_CY6_FUNGAL_2"/>
    <property type="match status" value="1"/>
</dbReference>
<organism evidence="4 5">
    <name type="scientific">Claviceps pusilla</name>
    <dbReference type="NCBI Taxonomy" id="123648"/>
    <lineage>
        <taxon>Eukaryota</taxon>
        <taxon>Fungi</taxon>
        <taxon>Dikarya</taxon>
        <taxon>Ascomycota</taxon>
        <taxon>Pezizomycotina</taxon>
        <taxon>Sordariomycetes</taxon>
        <taxon>Hypocreomycetidae</taxon>
        <taxon>Hypocreales</taxon>
        <taxon>Clavicipitaceae</taxon>
        <taxon>Claviceps</taxon>
    </lineage>
</organism>
<dbReference type="InterPro" id="IPR001138">
    <property type="entry name" value="Zn2Cys6_DnaBD"/>
</dbReference>
<dbReference type="GO" id="GO:0008270">
    <property type="term" value="F:zinc ion binding"/>
    <property type="evidence" value="ECO:0007669"/>
    <property type="project" value="InterPro"/>
</dbReference>
<dbReference type="PROSITE" id="PS00463">
    <property type="entry name" value="ZN2_CY6_FUNGAL_1"/>
    <property type="match status" value="1"/>
</dbReference>
<dbReference type="EMBL" id="SRPW01004478">
    <property type="protein sequence ID" value="KAG5982152.1"/>
    <property type="molecule type" value="Genomic_DNA"/>
</dbReference>
<feature type="region of interest" description="Disordered" evidence="2">
    <location>
        <begin position="1"/>
        <end position="46"/>
    </location>
</feature>
<keyword evidence="1" id="KW-0539">Nucleus</keyword>
<name>A0A9P7N0X4_9HYPO</name>
<comment type="caution">
    <text evidence="4">The sequence shown here is derived from an EMBL/GenBank/DDBJ whole genome shotgun (WGS) entry which is preliminary data.</text>
</comment>
<evidence type="ECO:0000256" key="1">
    <source>
        <dbReference type="ARBA" id="ARBA00023242"/>
    </source>
</evidence>
<protein>
    <recommendedName>
        <fullName evidence="3">Zn(2)-C6 fungal-type domain-containing protein</fullName>
    </recommendedName>
</protein>
<dbReference type="PANTHER" id="PTHR47256">
    <property type="entry name" value="ZN(II)2CYS6 TRANSCRIPTION FACTOR (EUROFUNG)-RELATED"/>
    <property type="match status" value="1"/>
</dbReference>
<sequence>MEHNFRRLLPRRSTSPLTNSNEGDGDRSVAEGSSNWGATPSATGRRPSRSIKAACESCRRQKCKCDGKRPSCSHCLRQRTACTYITDSGETRFSALRRRYSSQEEELDSLKKLLRCIRTSSAEEVDKIILHIRSYEDPIGAVNSYFSSTEGQEGQASATDTRQEADGGLSELHIDPQLGSVSETWHTLNISVPAEPFAWSTIASADVVCHLVSQYFILERPVLLPSIHYQSFTEEMNKGDTTSEIYCSELLVNAICAHQC</sequence>
<evidence type="ECO:0000256" key="2">
    <source>
        <dbReference type="SAM" id="MobiDB-lite"/>
    </source>
</evidence>
<dbReference type="GO" id="GO:0000981">
    <property type="term" value="F:DNA-binding transcription factor activity, RNA polymerase II-specific"/>
    <property type="evidence" value="ECO:0007669"/>
    <property type="project" value="InterPro"/>
</dbReference>